<proteinExistence type="predicted"/>
<organism evidence="3 4">
    <name type="scientific">Immersiella caudata</name>
    <dbReference type="NCBI Taxonomy" id="314043"/>
    <lineage>
        <taxon>Eukaryota</taxon>
        <taxon>Fungi</taxon>
        <taxon>Dikarya</taxon>
        <taxon>Ascomycota</taxon>
        <taxon>Pezizomycotina</taxon>
        <taxon>Sordariomycetes</taxon>
        <taxon>Sordariomycetidae</taxon>
        <taxon>Sordariales</taxon>
        <taxon>Lasiosphaeriaceae</taxon>
        <taxon>Immersiella</taxon>
    </lineage>
</organism>
<keyword evidence="2" id="KW-0812">Transmembrane</keyword>
<keyword evidence="2" id="KW-0472">Membrane</keyword>
<feature type="transmembrane region" description="Helical" evidence="2">
    <location>
        <begin position="21"/>
        <end position="42"/>
    </location>
</feature>
<name>A0AA39XF14_9PEZI</name>
<comment type="caution">
    <text evidence="3">The sequence shown here is derived from an EMBL/GenBank/DDBJ whole genome shotgun (WGS) entry which is preliminary data.</text>
</comment>
<protein>
    <submittedName>
        <fullName evidence="3">Uncharacterized protein</fullName>
    </submittedName>
</protein>
<keyword evidence="4" id="KW-1185">Reference proteome</keyword>
<accession>A0AA39XF14</accession>
<dbReference type="EMBL" id="JAULSU010000001">
    <property type="protein sequence ID" value="KAK0632762.1"/>
    <property type="molecule type" value="Genomic_DNA"/>
</dbReference>
<keyword evidence="2" id="KW-1133">Transmembrane helix</keyword>
<reference evidence="3" key="1">
    <citation type="submission" date="2023-06" db="EMBL/GenBank/DDBJ databases">
        <title>Genome-scale phylogeny and comparative genomics of the fungal order Sordariales.</title>
        <authorList>
            <consortium name="Lawrence Berkeley National Laboratory"/>
            <person name="Hensen N."/>
            <person name="Bonometti L."/>
            <person name="Westerberg I."/>
            <person name="Brannstrom I.O."/>
            <person name="Guillou S."/>
            <person name="Cros-Aarteil S."/>
            <person name="Calhoun S."/>
            <person name="Haridas S."/>
            <person name="Kuo A."/>
            <person name="Mondo S."/>
            <person name="Pangilinan J."/>
            <person name="Riley R."/>
            <person name="Labutti K."/>
            <person name="Andreopoulos B."/>
            <person name="Lipzen A."/>
            <person name="Chen C."/>
            <person name="Yanf M."/>
            <person name="Daum C."/>
            <person name="Ng V."/>
            <person name="Clum A."/>
            <person name="Steindorff A."/>
            <person name="Ohm R."/>
            <person name="Martin F."/>
            <person name="Silar P."/>
            <person name="Natvig D."/>
            <person name="Lalanne C."/>
            <person name="Gautier V."/>
            <person name="Ament-Velasquez S.L."/>
            <person name="Kruys A."/>
            <person name="Hutchinson M.I."/>
            <person name="Powell A.J."/>
            <person name="Barry K."/>
            <person name="Miller A.N."/>
            <person name="Grigoriev I.V."/>
            <person name="Debuchy R."/>
            <person name="Gladieux P."/>
            <person name="Thoren M.H."/>
            <person name="Johannesson H."/>
        </authorList>
    </citation>
    <scope>NUCLEOTIDE SEQUENCE</scope>
    <source>
        <strain evidence="3">CBS 606.72</strain>
    </source>
</reference>
<evidence type="ECO:0000256" key="1">
    <source>
        <dbReference type="SAM" id="MobiDB-lite"/>
    </source>
</evidence>
<evidence type="ECO:0000256" key="2">
    <source>
        <dbReference type="SAM" id="Phobius"/>
    </source>
</evidence>
<dbReference type="PROSITE" id="PS51257">
    <property type="entry name" value="PROKAR_LIPOPROTEIN"/>
    <property type="match status" value="1"/>
</dbReference>
<gene>
    <name evidence="3" type="ORF">B0T14DRAFT_42511</name>
</gene>
<dbReference type="Proteomes" id="UP001175000">
    <property type="component" value="Unassembled WGS sequence"/>
</dbReference>
<dbReference type="AlphaFoldDB" id="A0AA39XF14"/>
<feature type="region of interest" description="Disordered" evidence="1">
    <location>
        <begin position="117"/>
        <end position="140"/>
    </location>
</feature>
<feature type="compositionally biased region" description="Basic and acidic residues" evidence="1">
    <location>
        <begin position="127"/>
        <end position="140"/>
    </location>
</feature>
<evidence type="ECO:0000313" key="4">
    <source>
        <dbReference type="Proteomes" id="UP001175000"/>
    </source>
</evidence>
<evidence type="ECO:0000313" key="3">
    <source>
        <dbReference type="EMBL" id="KAK0632762.1"/>
    </source>
</evidence>
<sequence>MPTVRAAGEQASMAWGLQISIATPLLFVACFLLFFFPLLFLFEAHEVLTATPDFGRSLASTLDVGSGVHQVFWFSMLLCKSRADPTCPPESWCFDIFPPLFSKTRLELIRLPLRKSSTVKPGPSRHPTCEGHSSRDLHGG</sequence>